<feature type="domain" description="Major facilitator superfamily (MFS) profile" evidence="8">
    <location>
        <begin position="26"/>
        <end position="417"/>
    </location>
</feature>
<dbReference type="InterPro" id="IPR036259">
    <property type="entry name" value="MFS_trans_sf"/>
</dbReference>
<feature type="transmembrane region" description="Helical" evidence="7">
    <location>
        <begin position="363"/>
        <end position="386"/>
    </location>
</feature>
<proteinExistence type="predicted"/>
<sequence>MSERAGHSGKGWPERWRAHAKAAVSSLAVRNYRLYFIGQSISVIGTFMQTLALAFLVLQLGGQGTEVGLVAAARLVPFIILGPWGGLVVDRANRRAILLVTQIVSGIGALVFATLAWTQLATVPILGILSLLLGVVNVFDNPARQSLIADLVDRQTLNNAVVLSSVSINIARLVGGVIGGALVAAVGAPLCFLINAASFAAVIVSLLMLNTSDMQPIARVERARGQIRTGLAYVATTPELLLPLIMLMVTGTLAYEFPTTLPLFATDAFGGTAATYGLMAAAEAAGGIVGGFVAARRTIAPRTSSLAISAIGWGAAILLTAVAPTLLLALVLLLFVGYGTITFNSTAKSVLQLSARPDMRGRVMSLWGMAWIGSTVVGAPLVGWIAENFGSRWGLIAGGVPTILTGALLLPYLRRQERGRRVLPDNPGDQ</sequence>
<name>A0ABY8BXA1_9MICO</name>
<accession>A0ABY8BXA1</accession>
<organism evidence="9 10">
    <name type="scientific">Microbacterium horticulturae</name>
    <dbReference type="NCBI Taxonomy" id="3028316"/>
    <lineage>
        <taxon>Bacteria</taxon>
        <taxon>Bacillati</taxon>
        <taxon>Actinomycetota</taxon>
        <taxon>Actinomycetes</taxon>
        <taxon>Micrococcales</taxon>
        <taxon>Microbacteriaceae</taxon>
        <taxon>Microbacterium</taxon>
    </lineage>
</organism>
<keyword evidence="5 7" id="KW-1133">Transmembrane helix</keyword>
<protein>
    <submittedName>
        <fullName evidence="9">MFS transporter</fullName>
    </submittedName>
</protein>
<reference evidence="9 10" key="1">
    <citation type="submission" date="2023-03" db="EMBL/GenBank/DDBJ databases">
        <title>Genome sequence of Microbacterium sp. KACC 23027.</title>
        <authorList>
            <person name="Kim S."/>
            <person name="Heo J."/>
            <person name="Kwon S.-W."/>
        </authorList>
    </citation>
    <scope>NUCLEOTIDE SEQUENCE [LARGE SCALE GENOMIC DNA]</scope>
    <source>
        <strain evidence="9 10">KACC 23027</strain>
    </source>
</reference>
<dbReference type="InterPro" id="IPR010290">
    <property type="entry name" value="TM_effector"/>
</dbReference>
<evidence type="ECO:0000313" key="10">
    <source>
        <dbReference type="Proteomes" id="UP001214553"/>
    </source>
</evidence>
<feature type="transmembrane region" description="Helical" evidence="7">
    <location>
        <begin position="273"/>
        <end position="294"/>
    </location>
</feature>
<dbReference type="Pfam" id="PF05977">
    <property type="entry name" value="MFS_3"/>
    <property type="match status" value="1"/>
</dbReference>
<feature type="transmembrane region" description="Helical" evidence="7">
    <location>
        <begin position="160"/>
        <end position="186"/>
    </location>
</feature>
<evidence type="ECO:0000256" key="3">
    <source>
        <dbReference type="ARBA" id="ARBA00022475"/>
    </source>
</evidence>
<dbReference type="EMBL" id="CP119108">
    <property type="protein sequence ID" value="WEG08789.1"/>
    <property type="molecule type" value="Genomic_DNA"/>
</dbReference>
<dbReference type="SUPFAM" id="SSF103473">
    <property type="entry name" value="MFS general substrate transporter"/>
    <property type="match status" value="1"/>
</dbReference>
<evidence type="ECO:0000256" key="5">
    <source>
        <dbReference type="ARBA" id="ARBA00022989"/>
    </source>
</evidence>
<dbReference type="CDD" id="cd06173">
    <property type="entry name" value="MFS_MefA_like"/>
    <property type="match status" value="1"/>
</dbReference>
<dbReference type="PROSITE" id="PS50850">
    <property type="entry name" value="MFS"/>
    <property type="match status" value="1"/>
</dbReference>
<dbReference type="PANTHER" id="PTHR23513">
    <property type="entry name" value="INTEGRAL MEMBRANE EFFLUX PROTEIN-RELATED"/>
    <property type="match status" value="1"/>
</dbReference>
<feature type="transmembrane region" description="Helical" evidence="7">
    <location>
        <begin position="230"/>
        <end position="253"/>
    </location>
</feature>
<feature type="transmembrane region" description="Helical" evidence="7">
    <location>
        <begin position="34"/>
        <end position="57"/>
    </location>
</feature>
<keyword evidence="6 7" id="KW-0472">Membrane</keyword>
<keyword evidence="10" id="KW-1185">Reference proteome</keyword>
<feature type="transmembrane region" description="Helical" evidence="7">
    <location>
        <begin position="392"/>
        <end position="413"/>
    </location>
</feature>
<dbReference type="InterPro" id="IPR020846">
    <property type="entry name" value="MFS_dom"/>
</dbReference>
<keyword evidence="2" id="KW-0813">Transport</keyword>
<dbReference type="RefSeq" id="WP_275278116.1">
    <property type="nucleotide sequence ID" value="NZ_CP119108.1"/>
</dbReference>
<evidence type="ECO:0000256" key="4">
    <source>
        <dbReference type="ARBA" id="ARBA00022692"/>
    </source>
</evidence>
<feature type="transmembrane region" description="Helical" evidence="7">
    <location>
        <begin position="69"/>
        <end position="89"/>
    </location>
</feature>
<comment type="subcellular location">
    <subcellularLocation>
        <location evidence="1">Cell membrane</location>
        <topology evidence="1">Multi-pass membrane protein</topology>
    </subcellularLocation>
</comment>
<gene>
    <name evidence="9" type="ORF">PU630_16345</name>
</gene>
<keyword evidence="3" id="KW-1003">Cell membrane</keyword>
<feature type="transmembrane region" description="Helical" evidence="7">
    <location>
        <begin position="192"/>
        <end position="209"/>
    </location>
</feature>
<evidence type="ECO:0000256" key="6">
    <source>
        <dbReference type="ARBA" id="ARBA00023136"/>
    </source>
</evidence>
<dbReference type="PANTHER" id="PTHR23513:SF11">
    <property type="entry name" value="STAPHYLOFERRIN A TRANSPORTER"/>
    <property type="match status" value="1"/>
</dbReference>
<feature type="transmembrane region" description="Helical" evidence="7">
    <location>
        <begin position="329"/>
        <end position="351"/>
    </location>
</feature>
<evidence type="ECO:0000256" key="2">
    <source>
        <dbReference type="ARBA" id="ARBA00022448"/>
    </source>
</evidence>
<feature type="transmembrane region" description="Helical" evidence="7">
    <location>
        <begin position="121"/>
        <end position="139"/>
    </location>
</feature>
<feature type="transmembrane region" description="Helical" evidence="7">
    <location>
        <begin position="306"/>
        <end position="323"/>
    </location>
</feature>
<evidence type="ECO:0000256" key="1">
    <source>
        <dbReference type="ARBA" id="ARBA00004651"/>
    </source>
</evidence>
<dbReference type="Proteomes" id="UP001214553">
    <property type="component" value="Chromosome"/>
</dbReference>
<dbReference type="Gene3D" id="1.20.1250.20">
    <property type="entry name" value="MFS general substrate transporter like domains"/>
    <property type="match status" value="2"/>
</dbReference>
<feature type="transmembrane region" description="Helical" evidence="7">
    <location>
        <begin position="96"/>
        <end position="115"/>
    </location>
</feature>
<evidence type="ECO:0000259" key="8">
    <source>
        <dbReference type="PROSITE" id="PS50850"/>
    </source>
</evidence>
<evidence type="ECO:0000313" key="9">
    <source>
        <dbReference type="EMBL" id="WEG08789.1"/>
    </source>
</evidence>
<evidence type="ECO:0000256" key="7">
    <source>
        <dbReference type="SAM" id="Phobius"/>
    </source>
</evidence>
<keyword evidence="4 7" id="KW-0812">Transmembrane</keyword>